<sequence length="132" mass="14416">MQLLIAYITTAIVFFGIDFIWLSKLAVNFYKREIGGLMLAKPNFVAAGIFYLFYIAGIVYFAVAPALRDGNAGEALLSGAIFGFLAYGTYDMTNLSTLKGWTWRLCVVDIIWGTVLTGGAAIAGFFLTQAFI</sequence>
<dbReference type="AlphaFoldDB" id="A0A4D7DYF3"/>
<reference evidence="2 4" key="1">
    <citation type="submission" date="2019-04" db="EMBL/GenBank/DDBJ databases">
        <title>Complete genome sequence of Agrobacterium larrymoorei CFBP5473.</title>
        <authorList>
            <person name="Haryono M."/>
            <person name="Chou L."/>
            <person name="Lin Y.-C."/>
            <person name="Lai E.-M."/>
            <person name="Kuo C.-H."/>
        </authorList>
    </citation>
    <scope>NUCLEOTIDE SEQUENCE [LARGE SCALE GENOMIC DNA]</scope>
    <source>
        <strain evidence="2 4">CFBP5473</strain>
    </source>
</reference>
<accession>A0A4D7DYF3</accession>
<dbReference type="Proteomes" id="UP000298545">
    <property type="component" value="Chromosome circular"/>
</dbReference>
<keyword evidence="1" id="KW-0812">Transmembrane</keyword>
<dbReference type="OrthoDB" id="166547at2"/>
<keyword evidence="1" id="KW-1133">Transmembrane helix</keyword>
<dbReference type="KEGG" id="alf:CFBP5473_13825"/>
<dbReference type="Pfam" id="PF09945">
    <property type="entry name" value="DUF2177"/>
    <property type="match status" value="1"/>
</dbReference>
<feature type="transmembrane region" description="Helical" evidence="1">
    <location>
        <begin position="44"/>
        <end position="63"/>
    </location>
</feature>
<keyword evidence="1" id="KW-0472">Membrane</keyword>
<evidence type="ECO:0000256" key="1">
    <source>
        <dbReference type="SAM" id="Phobius"/>
    </source>
</evidence>
<dbReference type="STRING" id="1367849.GCA_000518585_03378"/>
<feature type="transmembrane region" description="Helical" evidence="1">
    <location>
        <begin position="6"/>
        <end position="23"/>
    </location>
</feature>
<dbReference type="EMBL" id="CP072167">
    <property type="protein sequence ID" value="QYA08488.1"/>
    <property type="molecule type" value="Genomic_DNA"/>
</dbReference>
<gene>
    <name evidence="2" type="ORF">CFBP5473_13825</name>
    <name evidence="3" type="ORF">J5285_05910</name>
</gene>
<proteinExistence type="predicted"/>
<evidence type="ECO:0000313" key="3">
    <source>
        <dbReference type="EMBL" id="QYA08488.1"/>
    </source>
</evidence>
<reference evidence="3 5" key="2">
    <citation type="submission" date="2021-03" db="EMBL/GenBank/DDBJ databases">
        <title>Rapid diversification of plasmids in a genus of pathogenic and nitrogen fixing bacteria.</title>
        <authorList>
            <person name="Weisberg A.J."/>
            <person name="Miller M."/>
            <person name="Ream W."/>
            <person name="Grunwald N.J."/>
            <person name="Chang J.H."/>
        </authorList>
    </citation>
    <scope>NUCLEOTIDE SEQUENCE [LARGE SCALE GENOMIC DNA]</scope>
    <source>
        <strain evidence="3 5">AF3.44</strain>
    </source>
</reference>
<feature type="transmembrane region" description="Helical" evidence="1">
    <location>
        <begin position="105"/>
        <end position="127"/>
    </location>
</feature>
<organism evidence="2 4">
    <name type="scientific">Agrobacterium larrymoorei</name>
    <dbReference type="NCBI Taxonomy" id="160699"/>
    <lineage>
        <taxon>Bacteria</taxon>
        <taxon>Pseudomonadati</taxon>
        <taxon>Pseudomonadota</taxon>
        <taxon>Alphaproteobacteria</taxon>
        <taxon>Hyphomicrobiales</taxon>
        <taxon>Rhizobiaceae</taxon>
        <taxon>Rhizobium/Agrobacterium group</taxon>
        <taxon>Agrobacterium</taxon>
    </lineage>
</organism>
<dbReference type="Proteomes" id="UP000826513">
    <property type="component" value="Chromosome 1"/>
</dbReference>
<dbReference type="InterPro" id="IPR018687">
    <property type="entry name" value="DUF2177_membr"/>
</dbReference>
<keyword evidence="5" id="KW-1185">Reference proteome</keyword>
<protein>
    <submittedName>
        <fullName evidence="2">DUF2177 family protein</fullName>
    </submittedName>
</protein>
<evidence type="ECO:0000313" key="5">
    <source>
        <dbReference type="Proteomes" id="UP000826513"/>
    </source>
</evidence>
<feature type="transmembrane region" description="Helical" evidence="1">
    <location>
        <begin position="75"/>
        <end position="93"/>
    </location>
</feature>
<evidence type="ECO:0000313" key="2">
    <source>
        <dbReference type="EMBL" id="QCI99206.1"/>
    </source>
</evidence>
<evidence type="ECO:0000313" key="4">
    <source>
        <dbReference type="Proteomes" id="UP000298545"/>
    </source>
</evidence>
<name>A0A4D7DYF3_9HYPH</name>
<dbReference type="EMBL" id="CP039691">
    <property type="protein sequence ID" value="QCI99206.1"/>
    <property type="molecule type" value="Genomic_DNA"/>
</dbReference>